<dbReference type="EMBL" id="BJNB01000015">
    <property type="protein sequence ID" value="GEB97672.1"/>
    <property type="molecule type" value="Genomic_DNA"/>
</dbReference>
<proteinExistence type="predicted"/>
<organism evidence="1 3">
    <name type="scientific">Corynebacterium flavescens</name>
    <dbReference type="NCBI Taxonomy" id="28028"/>
    <lineage>
        <taxon>Bacteria</taxon>
        <taxon>Bacillati</taxon>
        <taxon>Actinomycetota</taxon>
        <taxon>Actinomycetes</taxon>
        <taxon>Mycobacteriales</taxon>
        <taxon>Corynebacteriaceae</taxon>
        <taxon>Corynebacterium</taxon>
    </lineage>
</organism>
<evidence type="ECO:0000313" key="4">
    <source>
        <dbReference type="Proteomes" id="UP000315353"/>
    </source>
</evidence>
<dbReference type="KEGG" id="cfc:CFLV_09975"/>
<dbReference type="AlphaFoldDB" id="A0A1L7CNQ6"/>
<reference evidence="1 3" key="1">
    <citation type="submission" date="2014-08" db="EMBL/GenBank/DDBJ databases">
        <title>Complete genome sequence of Corynebacterium flavescens OJ8(T)(=DSM 20296(T)), isolated from cheese.</title>
        <authorList>
            <person name="Ruckert C."/>
            <person name="Albersmeier A."/>
            <person name="Winkler A."/>
            <person name="Kalinowski J."/>
        </authorList>
    </citation>
    <scope>NUCLEOTIDE SEQUENCE [LARGE SCALE GENOMIC DNA]</scope>
    <source>
        <strain evidence="1 3">OJ8</strain>
    </source>
</reference>
<dbReference type="Proteomes" id="UP000315353">
    <property type="component" value="Unassembled WGS sequence"/>
</dbReference>
<sequence>MTLPHYDLEGENGGWNVAGFTSLPTGYTAIFTDGTRRPVIGLLAVEHVHNAPGYPESWADADALAGTGRLRYVPAILSDNFVAQPAQSYGELLEVTRD</sequence>
<protein>
    <submittedName>
        <fullName evidence="1">Uncharacterized protein</fullName>
    </submittedName>
</protein>
<gene>
    <name evidence="2" type="ORF">CFL01nite_11670</name>
    <name evidence="1" type="ORF">CFLV_09975</name>
</gene>
<keyword evidence="3" id="KW-1185">Reference proteome</keyword>
<dbReference type="RefSeq" id="WP_075730397.1">
    <property type="nucleotide sequence ID" value="NZ_BJNB01000015.1"/>
</dbReference>
<reference evidence="2 4" key="2">
    <citation type="submission" date="2019-06" db="EMBL/GenBank/DDBJ databases">
        <title>Whole genome shotgun sequence of Corynebacterium flavescens NBRC 14136.</title>
        <authorList>
            <person name="Hosoyama A."/>
            <person name="Uohara A."/>
            <person name="Ohji S."/>
            <person name="Ichikawa N."/>
        </authorList>
    </citation>
    <scope>NUCLEOTIDE SEQUENCE [LARGE SCALE GENOMIC DNA]</scope>
    <source>
        <strain evidence="2 4">NBRC 14136</strain>
    </source>
</reference>
<evidence type="ECO:0000313" key="2">
    <source>
        <dbReference type="EMBL" id="GEB97672.1"/>
    </source>
</evidence>
<dbReference type="EMBL" id="CP009246">
    <property type="protein sequence ID" value="APT87459.1"/>
    <property type="molecule type" value="Genomic_DNA"/>
</dbReference>
<dbReference type="GeneID" id="82881015"/>
<accession>A0A1L7CNQ6</accession>
<dbReference type="Proteomes" id="UP000185479">
    <property type="component" value="Chromosome"/>
</dbReference>
<evidence type="ECO:0000313" key="3">
    <source>
        <dbReference type="Proteomes" id="UP000185479"/>
    </source>
</evidence>
<evidence type="ECO:0000313" key="1">
    <source>
        <dbReference type="EMBL" id="APT87459.1"/>
    </source>
</evidence>
<dbReference type="STRING" id="28028.CFLV_09975"/>
<name>A0A1L7CNQ6_CORFL</name>